<gene>
    <name evidence="1" type="ORF">QLQ22_05950</name>
</gene>
<evidence type="ECO:0000313" key="2">
    <source>
        <dbReference type="Proteomes" id="UP001226091"/>
    </source>
</evidence>
<dbReference type="Proteomes" id="UP001226091">
    <property type="component" value="Chromosome"/>
</dbReference>
<sequence>MFYQSKRNSWKEVLQIGICSTKMALLTEGSASNRNLQHKNGSLARWKCVKSEFAAQRWITHPKKVLQIGVCSTKMALSPEGSASNRSLLHKDGSLTRRKCFKSEFAAQKWLSYPKEVRQTWSLQHKDGSLTRRKCFKSEFAAQRWITHLKEVLQIGVCSTKMDHSPEESASNWSLQHKNGSPTRRKCVKSEFAAQRWITHPKEVLQIGVCCTKMDHSPEESASNWSLLHKKGSPTR</sequence>
<organism evidence="1 2">
    <name type="scientific">Metabacillus hrfriensis</name>
    <dbReference type="NCBI Taxonomy" id="3048891"/>
    <lineage>
        <taxon>Bacteria</taxon>
        <taxon>Bacillati</taxon>
        <taxon>Bacillota</taxon>
        <taxon>Bacilli</taxon>
        <taxon>Bacillales</taxon>
        <taxon>Bacillaceae</taxon>
        <taxon>Metabacillus</taxon>
    </lineage>
</organism>
<dbReference type="EMBL" id="CP126116">
    <property type="protein sequence ID" value="WHZ58879.1"/>
    <property type="molecule type" value="Genomic_DNA"/>
</dbReference>
<accession>A0ACD4REF9</accession>
<keyword evidence="2" id="KW-1185">Reference proteome</keyword>
<protein>
    <submittedName>
        <fullName evidence="1">Uncharacterized protein</fullName>
    </submittedName>
</protein>
<evidence type="ECO:0000313" key="1">
    <source>
        <dbReference type="EMBL" id="WHZ58879.1"/>
    </source>
</evidence>
<reference evidence="2" key="1">
    <citation type="journal article" date="2025" name="Aquaculture">
        <title>Assessment of the bioflocculant production and safety properties of Metabacillus hrfriensis sp. nov. based on phenotypic and whole-genome sequencing analysis.</title>
        <authorList>
            <person name="Zhang R."/>
            <person name="Zhao Z."/>
            <person name="Luo L."/>
            <person name="Wang S."/>
            <person name="Guo K."/>
            <person name="Xu W."/>
        </authorList>
    </citation>
    <scope>NUCLEOTIDE SEQUENCE [LARGE SCALE GENOMIC DNA]</scope>
    <source>
        <strain evidence="2">CT-WN-B3</strain>
    </source>
</reference>
<name>A0ACD4REF9_9BACI</name>
<proteinExistence type="predicted"/>